<protein>
    <submittedName>
        <fullName evidence="1">Uncharacterized protein</fullName>
    </submittedName>
</protein>
<sequence length="121" mass="13617">MLCLPNPERDRPSSPSRIPFLLSSSLPSGHRLVSVLHILHLSHTHICMSAYAPYIPYIVSHPPPPPFCFCFRYSSFRTYLSLCLCLCVCLCARARRRCGGLCRLIRIVQNVSPGCTTIQLD</sequence>
<gene>
    <name evidence="1" type="ORF">PYCCODRAFT_784641</name>
</gene>
<accession>A0A1Y2J0R5</accession>
<reference evidence="1 2" key="1">
    <citation type="journal article" date="2015" name="Biotechnol. Biofuels">
        <title>Enhanced degradation of softwood versus hardwood by the white-rot fungus Pycnoporus coccineus.</title>
        <authorList>
            <person name="Couturier M."/>
            <person name="Navarro D."/>
            <person name="Chevret D."/>
            <person name="Henrissat B."/>
            <person name="Piumi F."/>
            <person name="Ruiz-Duenas F.J."/>
            <person name="Martinez A.T."/>
            <person name="Grigoriev I.V."/>
            <person name="Riley R."/>
            <person name="Lipzen A."/>
            <person name="Berrin J.G."/>
            <person name="Master E.R."/>
            <person name="Rosso M.N."/>
        </authorList>
    </citation>
    <scope>NUCLEOTIDE SEQUENCE [LARGE SCALE GENOMIC DNA]</scope>
    <source>
        <strain evidence="1 2">BRFM310</strain>
    </source>
</reference>
<evidence type="ECO:0000313" key="1">
    <source>
        <dbReference type="EMBL" id="OSD06976.1"/>
    </source>
</evidence>
<name>A0A1Y2J0R5_TRAC3</name>
<evidence type="ECO:0000313" key="2">
    <source>
        <dbReference type="Proteomes" id="UP000193067"/>
    </source>
</evidence>
<proteinExistence type="predicted"/>
<organism evidence="1 2">
    <name type="scientific">Trametes coccinea (strain BRFM310)</name>
    <name type="common">Pycnoporus coccineus</name>
    <dbReference type="NCBI Taxonomy" id="1353009"/>
    <lineage>
        <taxon>Eukaryota</taxon>
        <taxon>Fungi</taxon>
        <taxon>Dikarya</taxon>
        <taxon>Basidiomycota</taxon>
        <taxon>Agaricomycotina</taxon>
        <taxon>Agaricomycetes</taxon>
        <taxon>Polyporales</taxon>
        <taxon>Polyporaceae</taxon>
        <taxon>Trametes</taxon>
    </lineage>
</organism>
<dbReference type="EMBL" id="KZ084089">
    <property type="protein sequence ID" value="OSD06976.1"/>
    <property type="molecule type" value="Genomic_DNA"/>
</dbReference>
<dbReference type="Proteomes" id="UP000193067">
    <property type="component" value="Unassembled WGS sequence"/>
</dbReference>
<dbReference type="AlphaFoldDB" id="A0A1Y2J0R5"/>
<keyword evidence="2" id="KW-1185">Reference proteome</keyword>